<feature type="domain" description="Acyl-CoA dehydrogenase/oxidase N-terminal" evidence="8">
    <location>
        <begin position="8"/>
        <end position="122"/>
    </location>
</feature>
<evidence type="ECO:0000256" key="5">
    <source>
        <dbReference type="RuleBase" id="RU362125"/>
    </source>
</evidence>
<evidence type="ECO:0000259" key="6">
    <source>
        <dbReference type="Pfam" id="PF00441"/>
    </source>
</evidence>
<evidence type="ECO:0000256" key="3">
    <source>
        <dbReference type="ARBA" id="ARBA00022630"/>
    </source>
</evidence>
<keyword evidence="5" id="KW-0560">Oxidoreductase</keyword>
<dbReference type="RefSeq" id="WP_274232136.1">
    <property type="nucleotide sequence ID" value="NZ_BAABHQ010000015.1"/>
</dbReference>
<organism evidence="9 10">
    <name type="scientific">Actinomycetospora straminea</name>
    <dbReference type="NCBI Taxonomy" id="663607"/>
    <lineage>
        <taxon>Bacteria</taxon>
        <taxon>Bacillati</taxon>
        <taxon>Actinomycetota</taxon>
        <taxon>Actinomycetes</taxon>
        <taxon>Pseudonocardiales</taxon>
        <taxon>Pseudonocardiaceae</taxon>
        <taxon>Actinomycetospora</taxon>
    </lineage>
</organism>
<comment type="cofactor">
    <cofactor evidence="1 5">
        <name>FAD</name>
        <dbReference type="ChEBI" id="CHEBI:57692"/>
    </cofactor>
</comment>
<dbReference type="CDD" id="cd00567">
    <property type="entry name" value="ACAD"/>
    <property type="match status" value="1"/>
</dbReference>
<dbReference type="PANTHER" id="PTHR43884">
    <property type="entry name" value="ACYL-COA DEHYDROGENASE"/>
    <property type="match status" value="1"/>
</dbReference>
<keyword evidence="4 5" id="KW-0274">FAD</keyword>
<evidence type="ECO:0000256" key="1">
    <source>
        <dbReference type="ARBA" id="ARBA00001974"/>
    </source>
</evidence>
<dbReference type="Pfam" id="PF02770">
    <property type="entry name" value="Acyl-CoA_dh_M"/>
    <property type="match status" value="1"/>
</dbReference>
<dbReference type="Pfam" id="PF00441">
    <property type="entry name" value="Acyl-CoA_dh_1"/>
    <property type="match status" value="1"/>
</dbReference>
<proteinExistence type="inferred from homology"/>
<protein>
    <submittedName>
        <fullName evidence="9">Acyl-CoA dehydrogenase</fullName>
    </submittedName>
</protein>
<keyword evidence="10" id="KW-1185">Reference proteome</keyword>
<dbReference type="Gene3D" id="1.10.540.10">
    <property type="entry name" value="Acyl-CoA dehydrogenase/oxidase, N-terminal domain"/>
    <property type="match status" value="1"/>
</dbReference>
<dbReference type="InterPro" id="IPR013786">
    <property type="entry name" value="AcylCoA_DH/ox_N"/>
</dbReference>
<dbReference type="Pfam" id="PF02771">
    <property type="entry name" value="Acyl-CoA_dh_N"/>
    <property type="match status" value="1"/>
</dbReference>
<evidence type="ECO:0000256" key="2">
    <source>
        <dbReference type="ARBA" id="ARBA00009347"/>
    </source>
</evidence>
<reference evidence="10" key="1">
    <citation type="journal article" date="2019" name="Int. J. Syst. Evol. Microbiol.">
        <title>The Global Catalogue of Microorganisms (GCM) 10K type strain sequencing project: providing services to taxonomists for standard genome sequencing and annotation.</title>
        <authorList>
            <consortium name="The Broad Institute Genomics Platform"/>
            <consortium name="The Broad Institute Genome Sequencing Center for Infectious Disease"/>
            <person name="Wu L."/>
            <person name="Ma J."/>
        </authorList>
    </citation>
    <scope>NUCLEOTIDE SEQUENCE [LARGE SCALE GENOMIC DNA]</scope>
    <source>
        <strain evidence="10">JCM 17983</strain>
    </source>
</reference>
<dbReference type="SUPFAM" id="SSF56645">
    <property type="entry name" value="Acyl-CoA dehydrogenase NM domain-like"/>
    <property type="match status" value="1"/>
</dbReference>
<dbReference type="InterPro" id="IPR036250">
    <property type="entry name" value="AcylCo_DH-like_C"/>
</dbReference>
<dbReference type="InterPro" id="IPR006091">
    <property type="entry name" value="Acyl-CoA_Oxase/DH_mid-dom"/>
</dbReference>
<feature type="domain" description="Acyl-CoA oxidase/dehydrogenase middle" evidence="7">
    <location>
        <begin position="131"/>
        <end position="231"/>
    </location>
</feature>
<evidence type="ECO:0000313" key="10">
    <source>
        <dbReference type="Proteomes" id="UP001500457"/>
    </source>
</evidence>
<dbReference type="Gene3D" id="2.40.110.10">
    <property type="entry name" value="Butyryl-CoA Dehydrogenase, subunit A, domain 2"/>
    <property type="match status" value="1"/>
</dbReference>
<dbReference type="InterPro" id="IPR009100">
    <property type="entry name" value="AcylCoA_DH/oxidase_NM_dom_sf"/>
</dbReference>
<feature type="domain" description="Acyl-CoA dehydrogenase/oxidase C-terminal" evidence="6">
    <location>
        <begin position="243"/>
        <end position="382"/>
    </location>
</feature>
<dbReference type="InterPro" id="IPR037069">
    <property type="entry name" value="AcylCoA_DH/ox_N_sf"/>
</dbReference>
<dbReference type="EMBL" id="BAABHQ010000015">
    <property type="protein sequence ID" value="GAA4887431.1"/>
    <property type="molecule type" value="Genomic_DNA"/>
</dbReference>
<keyword evidence="3 5" id="KW-0285">Flavoprotein</keyword>
<dbReference type="PANTHER" id="PTHR43884:SF12">
    <property type="entry name" value="ISOVALERYL-COA DEHYDROGENASE, MITOCHONDRIAL-RELATED"/>
    <property type="match status" value="1"/>
</dbReference>
<dbReference type="SUPFAM" id="SSF47203">
    <property type="entry name" value="Acyl-CoA dehydrogenase C-terminal domain-like"/>
    <property type="match status" value="1"/>
</dbReference>
<dbReference type="InterPro" id="IPR009075">
    <property type="entry name" value="AcylCo_DH/oxidase_C"/>
</dbReference>
<dbReference type="Gene3D" id="1.20.140.10">
    <property type="entry name" value="Butyryl-CoA Dehydrogenase, subunit A, domain 3"/>
    <property type="match status" value="1"/>
</dbReference>
<evidence type="ECO:0000256" key="4">
    <source>
        <dbReference type="ARBA" id="ARBA00022827"/>
    </source>
</evidence>
<sequence length="408" mass="43239">MAVSFLLTPEQEQLKAAARGFAEEHLRDLAAAVRAEPDPLARAVLARPVFEKAVGQGFLKGLIPAPVGGAASNGVDAAIFIEEWAVHSPDFTISMAGPLIALAPVYEAGTPEQVRRFVAPFLADAGAPLAAMAYSEPEGSANFDAPTGTRTTATPDGDHYVINGRKAWASHLSGWDGDGPDLMTIVCRAPGGISLIVAEREHLAGHVEVEEHYDLPGLRGCLTSRVRLHDVRVPRANLLGAEGQGVGLTRNAFLPSGASIGIFAVAAMRGAFDVALRFATTETRGGPVPIIQHQAVSDVLADAKGRIEAVRLLTWRALDAVMAQHPAAPELALHAKVLGSETGVEVVNELVKLVGVTAYDERFPIVEYLHEALAYPVIEGSNIGVRRRQLQDLFRTPGYDPLAASGMT</sequence>
<name>A0ABP9EX34_9PSEU</name>
<dbReference type="Proteomes" id="UP001500457">
    <property type="component" value="Unassembled WGS sequence"/>
</dbReference>
<gene>
    <name evidence="9" type="ORF">GCM10023203_45370</name>
</gene>
<evidence type="ECO:0000259" key="8">
    <source>
        <dbReference type="Pfam" id="PF02771"/>
    </source>
</evidence>
<comment type="caution">
    <text evidence="9">The sequence shown here is derived from an EMBL/GenBank/DDBJ whole genome shotgun (WGS) entry which is preliminary data.</text>
</comment>
<dbReference type="InterPro" id="IPR046373">
    <property type="entry name" value="Acyl-CoA_Oxase/DH_mid-dom_sf"/>
</dbReference>
<evidence type="ECO:0000313" key="9">
    <source>
        <dbReference type="EMBL" id="GAA4887431.1"/>
    </source>
</evidence>
<comment type="similarity">
    <text evidence="2 5">Belongs to the acyl-CoA dehydrogenase family.</text>
</comment>
<evidence type="ECO:0000259" key="7">
    <source>
        <dbReference type="Pfam" id="PF02770"/>
    </source>
</evidence>
<accession>A0ABP9EX34</accession>